<dbReference type="InterPro" id="IPR003409">
    <property type="entry name" value="MORN"/>
</dbReference>
<dbReference type="InterPro" id="IPR053064">
    <property type="entry name" value="Ankyrin-MYND_domain-protein"/>
</dbReference>
<dbReference type="InterPro" id="IPR002110">
    <property type="entry name" value="Ankyrin_rpt"/>
</dbReference>
<gene>
    <name evidence="5" type="primary">LOC113518497</name>
</gene>
<evidence type="ECO:0000313" key="4">
    <source>
        <dbReference type="Proteomes" id="UP001652740"/>
    </source>
</evidence>
<keyword evidence="1" id="KW-0677">Repeat</keyword>
<dbReference type="GeneID" id="113518497"/>
<proteinExistence type="predicted"/>
<keyword evidence="2" id="KW-0040">ANK repeat</keyword>
<dbReference type="InterPro" id="IPR036770">
    <property type="entry name" value="Ankyrin_rpt-contain_sf"/>
</dbReference>
<name>A0A6J3CCR0_GALME</name>
<dbReference type="Pfam" id="PF02493">
    <property type="entry name" value="MORN"/>
    <property type="match status" value="2"/>
</dbReference>
<feature type="compositionally biased region" description="Basic and acidic residues" evidence="3">
    <location>
        <begin position="845"/>
        <end position="860"/>
    </location>
</feature>
<dbReference type="InParanoid" id="A0A6J3CCR0"/>
<dbReference type="KEGG" id="gmw:113518497"/>
<feature type="region of interest" description="Disordered" evidence="3">
    <location>
        <begin position="837"/>
        <end position="860"/>
    </location>
</feature>
<dbReference type="Pfam" id="PF12796">
    <property type="entry name" value="Ank_2"/>
    <property type="match status" value="1"/>
</dbReference>
<evidence type="ECO:0000256" key="3">
    <source>
        <dbReference type="SAM" id="MobiDB-lite"/>
    </source>
</evidence>
<sequence length="1101" mass="125356">MIKSSSTCHSLGTKAKKYWTYDEYYTGLRDHERRKNGQGENHWSGPESLEWYTGHFIRDTMHGLGDYRWRHRGPEGIFVTYEGHFYSNCMHGYGTMSYPDGRVFTGLYHSNVRWGPGIEYSACMRDNVGLWRGTQLIRLAWRPQTPNIIPDLAAGSIGRACVEPHRIAFVATTKTIGEINSALDLLKQFGSNPRWAADQWIKLYPKHCTDQASQLCQTDIFEHTYYNEPLHILKEIKSMLTVSESPDNMGNLEGTELYFAWNNSDTIVHMIKHCYQHEMQRSSEIDLASIISGPRKKYKPAAKHEIDCRTLLMASYLGDLTNVVQMVNDLNVHPDVADNQGNTALMYATCGDQCDVIHFIVEAGANVNNYNDSCYTALGIALMRFACLQKDITTNGMLQALLPPPVVPTPPLPEHTILEWNMTRDQENVIGASLIRTTSKSSKNVTAKAIVNKSSQSLKEVLSAKKKTEVPLAKPTELYELDSDETFSVNRSVYQNISNEYSIKVKDLFSVTSGTIPIPYIFKINDLVKEVDLNEDEPKKLNDNVSKKVASKIYKDTIKLSKEIMWQSSDCDENSATIDSVQKQKTDMLTRVMSTILQLLSDGANPKLIKCPQSALFIAAVADSSDLVRHLVNYGADINEICCQTLGYTPLDVAVSRPFTYKNLEVIRAILECGGNTNYRLQYGDLGSNPLIPGPTLLHAVLAKRTENEIEEQIRQQTIELLLEYNCNPMIQFKGRSAVDVAMTKNFNLLNIFLKSPGCNLNAIINDQNQTVLVKMFYLPFFKTPGVTDRLQILTNLLLFGADPFIECQHGGVKYQNIFVFAKKSLMELESSLGKTNPVTTQNKSDVKNKMKDKPKKGEELSTKSIGKMTVDVVGDYKQAIELVTECARLLYIRWLQAKLMIELVELINKFKHRHWNIILKEHKHKKSTGLWLTPQRCLEIWDIFKTKQKKMYSDKRILKHLLCIVQYYQIKFKFGYVSKSVPTAQEKNIIDSSVLSILQENKSAEILTPKIIFWKKPYVMPELVKNDEKFKVCFECILPLAEEKIQCKCCKLVAFCSFDCMKINIDRINCHPCSEYLKNNFFSSDNPKNNEEIEPFNLLK</sequence>
<dbReference type="PROSITE" id="PS50088">
    <property type="entry name" value="ANK_REPEAT"/>
    <property type="match status" value="1"/>
</dbReference>
<dbReference type="Pfam" id="PF00023">
    <property type="entry name" value="Ank"/>
    <property type="match status" value="1"/>
</dbReference>
<reference evidence="5" key="1">
    <citation type="submission" date="2025-08" db="UniProtKB">
        <authorList>
            <consortium name="RefSeq"/>
        </authorList>
    </citation>
    <scope>IDENTIFICATION</scope>
    <source>
        <tissue evidence="5">Whole larvae</tissue>
    </source>
</reference>
<dbReference type="AlphaFoldDB" id="A0A6J3CCR0"/>
<dbReference type="Gene3D" id="1.25.40.20">
    <property type="entry name" value="Ankyrin repeat-containing domain"/>
    <property type="match status" value="2"/>
</dbReference>
<evidence type="ECO:0000256" key="2">
    <source>
        <dbReference type="PROSITE-ProRule" id="PRU00023"/>
    </source>
</evidence>
<dbReference type="SUPFAM" id="SSF48403">
    <property type="entry name" value="Ankyrin repeat"/>
    <property type="match status" value="2"/>
</dbReference>
<dbReference type="PANTHER" id="PTHR15897">
    <property type="entry name" value="ANKYRIN REPEAT AND MYND DOMAIN PROTEIN 1"/>
    <property type="match status" value="1"/>
</dbReference>
<feature type="repeat" description="ANK" evidence="2">
    <location>
        <begin position="340"/>
        <end position="372"/>
    </location>
</feature>
<dbReference type="PANTHER" id="PTHR15897:SF2">
    <property type="entry name" value="ANKYRIN REPEAT AND MYND DOMAIN-CONTAINING PROTEIN 1"/>
    <property type="match status" value="1"/>
</dbReference>
<accession>A0A6J3CCR0</accession>
<dbReference type="RefSeq" id="XP_031768884.2">
    <property type="nucleotide sequence ID" value="XM_031913024.2"/>
</dbReference>
<dbReference type="SMART" id="SM00698">
    <property type="entry name" value="MORN"/>
    <property type="match status" value="2"/>
</dbReference>
<evidence type="ECO:0000256" key="1">
    <source>
        <dbReference type="ARBA" id="ARBA00022737"/>
    </source>
</evidence>
<organism evidence="4 5">
    <name type="scientific">Galleria mellonella</name>
    <name type="common">Greater wax moth</name>
    <dbReference type="NCBI Taxonomy" id="7137"/>
    <lineage>
        <taxon>Eukaryota</taxon>
        <taxon>Metazoa</taxon>
        <taxon>Ecdysozoa</taxon>
        <taxon>Arthropoda</taxon>
        <taxon>Hexapoda</taxon>
        <taxon>Insecta</taxon>
        <taxon>Pterygota</taxon>
        <taxon>Neoptera</taxon>
        <taxon>Endopterygota</taxon>
        <taxon>Lepidoptera</taxon>
        <taxon>Glossata</taxon>
        <taxon>Ditrysia</taxon>
        <taxon>Pyraloidea</taxon>
        <taxon>Pyralidae</taxon>
        <taxon>Galleriinae</taxon>
        <taxon>Galleria</taxon>
    </lineage>
</organism>
<evidence type="ECO:0000313" key="5">
    <source>
        <dbReference type="RefSeq" id="XP_031768884.2"/>
    </source>
</evidence>
<keyword evidence="4" id="KW-1185">Reference proteome</keyword>
<dbReference type="SUPFAM" id="SSF82185">
    <property type="entry name" value="Histone H3 K4-specific methyltransferase SET7/9 N-terminal domain"/>
    <property type="match status" value="1"/>
</dbReference>
<dbReference type="PROSITE" id="PS50297">
    <property type="entry name" value="ANK_REP_REGION"/>
    <property type="match status" value="1"/>
</dbReference>
<dbReference type="Proteomes" id="UP001652740">
    <property type="component" value="Unplaced"/>
</dbReference>
<protein>
    <submittedName>
        <fullName evidence="5">Ankyrin repeat and MYND domain-containing protein 1-like</fullName>
    </submittedName>
</protein>
<dbReference type="SMART" id="SM00248">
    <property type="entry name" value="ANK"/>
    <property type="match status" value="5"/>
</dbReference>